<dbReference type="PANTHER" id="PTHR32268:SF11">
    <property type="entry name" value="HOMOSERINE O-ACETYLTRANSFERASE"/>
    <property type="match status" value="1"/>
</dbReference>
<feature type="region of interest" description="Disordered" evidence="3">
    <location>
        <begin position="1"/>
        <end position="26"/>
    </location>
</feature>
<dbReference type="HAMAP" id="MF_00296">
    <property type="entry name" value="MetX_acyltransf"/>
    <property type="match status" value="1"/>
</dbReference>
<dbReference type="Proteomes" id="UP001596492">
    <property type="component" value="Unassembled WGS sequence"/>
</dbReference>
<dbReference type="InterPro" id="IPR008220">
    <property type="entry name" value="HAT_MetX-like"/>
</dbReference>
<feature type="domain" description="AB hydrolase-1" evidence="4">
    <location>
        <begin position="52"/>
        <end position="263"/>
    </location>
</feature>
<dbReference type="GO" id="GO:0004414">
    <property type="term" value="F:homoserine O-acetyltransferase activity"/>
    <property type="evidence" value="ECO:0007669"/>
    <property type="project" value="UniProtKB-EC"/>
</dbReference>
<dbReference type="Gene3D" id="3.40.50.1820">
    <property type="entry name" value="alpha/beta hydrolase"/>
    <property type="match status" value="1"/>
</dbReference>
<dbReference type="InterPro" id="IPR029058">
    <property type="entry name" value="AB_hydrolase_fold"/>
</dbReference>
<dbReference type="EMBL" id="JBHTBR010000004">
    <property type="protein sequence ID" value="MFC7291597.1"/>
    <property type="molecule type" value="Genomic_DNA"/>
</dbReference>
<comment type="pathway">
    <text evidence="2">Amino-acid biosynthesis; L-methionine biosynthesis via de novo pathway; O-acetyl-L-homoserine from L-homoserine: step 1/1.</text>
</comment>
<name>A0ABW2IKZ6_9PROT</name>
<evidence type="ECO:0000256" key="3">
    <source>
        <dbReference type="SAM" id="MobiDB-lite"/>
    </source>
</evidence>
<protein>
    <recommendedName>
        <fullName evidence="2">Homoserine O-acetyltransferase</fullName>
        <shortName evidence="2">HAT</shortName>
        <ecNumber evidence="2">2.3.1.31</ecNumber>
    </recommendedName>
    <alternativeName>
        <fullName evidence="2">Homoserine transacetylase</fullName>
        <shortName evidence="2">HTA</shortName>
    </alternativeName>
</protein>
<evidence type="ECO:0000313" key="5">
    <source>
        <dbReference type="EMBL" id="MFC7291597.1"/>
    </source>
</evidence>
<comment type="caution">
    <text evidence="2">Lacks conserved residue(s) required for the propagation of feature annotation.</text>
</comment>
<dbReference type="InterPro" id="IPR000073">
    <property type="entry name" value="AB_hydrolase_1"/>
</dbReference>
<dbReference type="PIRSF" id="PIRSF000443">
    <property type="entry name" value="Homoser_Ac_trans"/>
    <property type="match status" value="1"/>
</dbReference>
<dbReference type="NCBIfam" id="TIGR01392">
    <property type="entry name" value="homoserO_Ac_trn"/>
    <property type="match status" value="1"/>
</dbReference>
<evidence type="ECO:0000256" key="1">
    <source>
        <dbReference type="ARBA" id="ARBA00022679"/>
    </source>
</evidence>
<sequence>MQQLKNIDGASTLRRRRITHPDKPLQLDSGETLAPVDIAFETWGTLSPNKDNVIVVCHALTGDQFPAGSNPITERPAWWPRMIGPGLPVDTNRFYVIATNVLGGCMGSTGPASLAPDGEPYGLRFPTITIADMVRAQIALLDNLGIDKIFCVMGGSMGGMQVLEWARQAGDRVQTAIPIATSARQSAQNIGFYEVGRQAIMADPNWCDGAYLAKGTRPDRGLGVARMAAHITYVSEEALKQKFDRRLQNRDKFTFGFDADFQIESYLRYQGATFVDRFDANSYLYITRAMDYFDLLDTENALSNIKARICVFSFSSDWHYTPDESKALVRALNAADIETSYVSLETTKGHDAFLLEEPEFEAALAGFISSAADTHNIAKPSNSENGGAN</sequence>
<comment type="subunit">
    <text evidence="2">Homodimer.</text>
</comment>
<comment type="function">
    <text evidence="2">Transfers an acetyl group from acetyl-CoA to L-homoserine, forming acetyl-L-homoserine.</text>
</comment>
<evidence type="ECO:0000259" key="4">
    <source>
        <dbReference type="Pfam" id="PF00561"/>
    </source>
</evidence>
<keyword evidence="6" id="KW-1185">Reference proteome</keyword>
<proteinExistence type="inferred from homology"/>
<reference evidence="6" key="1">
    <citation type="journal article" date="2019" name="Int. J. Syst. Evol. Microbiol.">
        <title>The Global Catalogue of Microorganisms (GCM) 10K type strain sequencing project: providing services to taxonomists for standard genome sequencing and annotation.</title>
        <authorList>
            <consortium name="The Broad Institute Genomics Platform"/>
            <consortium name="The Broad Institute Genome Sequencing Center for Infectious Disease"/>
            <person name="Wu L."/>
            <person name="Ma J."/>
        </authorList>
    </citation>
    <scope>NUCLEOTIDE SEQUENCE [LARGE SCALE GENOMIC DNA]</scope>
    <source>
        <strain evidence="6">CCUG 51308</strain>
    </source>
</reference>
<dbReference type="PANTHER" id="PTHR32268">
    <property type="entry name" value="HOMOSERINE O-ACETYLTRANSFERASE"/>
    <property type="match status" value="1"/>
</dbReference>
<dbReference type="NCBIfam" id="NF001209">
    <property type="entry name" value="PRK00175.1"/>
    <property type="match status" value="1"/>
</dbReference>
<keyword evidence="1 2" id="KW-0808">Transferase</keyword>
<feature type="binding site" evidence="2">
    <location>
        <position position="351"/>
    </location>
    <ligand>
        <name>substrate</name>
    </ligand>
</feature>
<comment type="similarity">
    <text evidence="2">Belongs to the AB hydrolase superfamily. MetX family.</text>
</comment>
<keyword evidence="2" id="KW-0486">Methionine biosynthesis</keyword>
<comment type="subcellular location">
    <subcellularLocation>
        <location evidence="2">Cytoplasm</location>
    </subcellularLocation>
</comment>
<comment type="catalytic activity">
    <reaction evidence="2">
        <text>L-homoserine + acetyl-CoA = O-acetyl-L-homoserine + CoA</text>
        <dbReference type="Rhea" id="RHEA:13701"/>
        <dbReference type="ChEBI" id="CHEBI:57287"/>
        <dbReference type="ChEBI" id="CHEBI:57288"/>
        <dbReference type="ChEBI" id="CHEBI:57476"/>
        <dbReference type="ChEBI" id="CHEBI:57716"/>
        <dbReference type="EC" id="2.3.1.31"/>
    </reaction>
</comment>
<feature type="binding site" evidence="2">
    <location>
        <position position="226"/>
    </location>
    <ligand>
        <name>substrate</name>
    </ligand>
</feature>
<dbReference type="Pfam" id="PF00561">
    <property type="entry name" value="Abhydrolase_1"/>
    <property type="match status" value="1"/>
</dbReference>
<dbReference type="SUPFAM" id="SSF53474">
    <property type="entry name" value="alpha/beta-Hydrolases"/>
    <property type="match status" value="1"/>
</dbReference>
<feature type="active site" evidence="2">
    <location>
        <position position="350"/>
    </location>
</feature>
<feature type="active site" description="Nucleophile" evidence="2">
    <location>
        <position position="156"/>
    </location>
</feature>
<organism evidence="5 6">
    <name type="scientific">Hirschia litorea</name>
    <dbReference type="NCBI Taxonomy" id="1199156"/>
    <lineage>
        <taxon>Bacteria</taxon>
        <taxon>Pseudomonadati</taxon>
        <taxon>Pseudomonadota</taxon>
        <taxon>Alphaproteobacteria</taxon>
        <taxon>Hyphomonadales</taxon>
        <taxon>Hyphomonadaceae</taxon>
        <taxon>Hirschia</taxon>
    </lineage>
</organism>
<gene>
    <name evidence="2" type="primary">metXA</name>
    <name evidence="5" type="ORF">ACFQS8_08220</name>
</gene>
<keyword evidence="2" id="KW-0028">Amino-acid biosynthesis</keyword>
<evidence type="ECO:0000256" key="2">
    <source>
        <dbReference type="HAMAP-Rule" id="MF_00296"/>
    </source>
</evidence>
<accession>A0ABW2IKZ6</accession>
<keyword evidence="2 5" id="KW-0012">Acyltransferase</keyword>
<feature type="active site" evidence="2">
    <location>
        <position position="317"/>
    </location>
</feature>
<dbReference type="EC" id="2.3.1.31" evidence="2"/>
<dbReference type="RefSeq" id="WP_382166832.1">
    <property type="nucleotide sequence ID" value="NZ_JBHTBR010000004.1"/>
</dbReference>
<comment type="caution">
    <text evidence="5">The sequence shown here is derived from an EMBL/GenBank/DDBJ whole genome shotgun (WGS) entry which is preliminary data.</text>
</comment>
<keyword evidence="2" id="KW-0963">Cytoplasm</keyword>
<evidence type="ECO:0000313" key="6">
    <source>
        <dbReference type="Proteomes" id="UP001596492"/>
    </source>
</evidence>